<geneLocation type="plasmid" evidence="1 2">
    <name>pTrp</name>
</geneLocation>
<proteinExistence type="predicted"/>
<dbReference type="AlphaFoldDB" id="A0A7H1B065"/>
<gene>
    <name evidence="1" type="ORF">ICW73_02785</name>
</gene>
<evidence type="ECO:0000313" key="2">
    <source>
        <dbReference type="Proteomes" id="UP000516346"/>
    </source>
</evidence>
<name>A0A7H1B065_9GAMM</name>
<accession>A0A7H1B065</accession>
<organism evidence="1 2">
    <name type="scientific">Buchnera aphidicola</name>
    <name type="common">Pentalonia nigronervosa</name>
    <dbReference type="NCBI Taxonomy" id="1309793"/>
    <lineage>
        <taxon>Bacteria</taxon>
        <taxon>Pseudomonadati</taxon>
        <taxon>Pseudomonadota</taxon>
        <taxon>Gammaproteobacteria</taxon>
        <taxon>Enterobacterales</taxon>
        <taxon>Erwiniaceae</taxon>
        <taxon>Buchnera</taxon>
    </lineage>
</organism>
<evidence type="ECO:0008006" key="3">
    <source>
        <dbReference type="Google" id="ProtNLM"/>
    </source>
</evidence>
<dbReference type="EMBL" id="CP061277">
    <property type="protein sequence ID" value="QNS02120.1"/>
    <property type="molecule type" value="Genomic_DNA"/>
</dbReference>
<reference evidence="1 2" key="1">
    <citation type="submission" date="2020-09" db="EMBL/GenBank/DDBJ databases">
        <title>Genome sequence of the banana aphid, Pentalonia nigronervosa Coquerel (Hemiptera: Aphididae) and its symbionts.</title>
        <authorList>
            <person name="Mathers T.C."/>
            <person name="Mugford S.T."/>
            <person name="Hogenhout S.A."/>
            <person name="Tripathi L."/>
        </authorList>
    </citation>
    <scope>NUCLEOTIDE SEQUENCE [LARGE SCALE GENOMIC DNA]</scope>
    <source>
        <strain evidence="1">Ba4</strain>
        <plasmid evidence="1 2">pTrp</plasmid>
    </source>
</reference>
<sequence>MANILLLDNIDSFSYNLVEHLRQHHHHTIVYRNTVNLDIIIHALKRLKKPILILLCDQASQLHTVCTTVHVVILYADIHCLNMSQHAFKNGIYKHVIHKLSTGSATSLLEI</sequence>
<protein>
    <recommendedName>
        <fullName evidence="3">Anthranilate synthase component II</fullName>
    </recommendedName>
</protein>
<dbReference type="Proteomes" id="UP000516346">
    <property type="component" value="Plasmid pTrp"/>
</dbReference>
<keyword evidence="1" id="KW-0614">Plasmid</keyword>
<evidence type="ECO:0000313" key="1">
    <source>
        <dbReference type="EMBL" id="QNS02120.1"/>
    </source>
</evidence>